<comment type="similarity">
    <text evidence="1">Belongs to the class-IV pyridoxal-phosphate-dependent aminotransferase family.</text>
</comment>
<dbReference type="Proteomes" id="UP000295543">
    <property type="component" value="Unassembled WGS sequence"/>
</dbReference>
<protein>
    <recommendedName>
        <fullName evidence="4">Class IV aminotransferase</fullName>
    </recommendedName>
</protein>
<dbReference type="NCBIfam" id="NF006734">
    <property type="entry name" value="PRK09266.1"/>
    <property type="match status" value="1"/>
</dbReference>
<comment type="caution">
    <text evidence="2">The sequence shown here is derived from an EMBL/GenBank/DDBJ whole genome shotgun (WGS) entry which is preliminary data.</text>
</comment>
<evidence type="ECO:0008006" key="4">
    <source>
        <dbReference type="Google" id="ProtNLM"/>
    </source>
</evidence>
<dbReference type="RefSeq" id="WP_133392343.1">
    <property type="nucleotide sequence ID" value="NZ_SMTG01000002.1"/>
</dbReference>
<dbReference type="EMBL" id="SMTG01000002">
    <property type="protein sequence ID" value="TDK32798.1"/>
    <property type="molecule type" value="Genomic_DNA"/>
</dbReference>
<dbReference type="Gene3D" id="3.30.470.10">
    <property type="match status" value="1"/>
</dbReference>
<dbReference type="GO" id="GO:0005829">
    <property type="term" value="C:cytosol"/>
    <property type="evidence" value="ECO:0007669"/>
    <property type="project" value="TreeGrafter"/>
</dbReference>
<evidence type="ECO:0000313" key="2">
    <source>
        <dbReference type="EMBL" id="TDK32798.1"/>
    </source>
</evidence>
<proteinExistence type="inferred from homology"/>
<dbReference type="AlphaFoldDB" id="A0A4R5UC33"/>
<dbReference type="SUPFAM" id="SSF56752">
    <property type="entry name" value="D-aminoacid aminotransferase-like PLP-dependent enzymes"/>
    <property type="match status" value="1"/>
</dbReference>
<evidence type="ECO:0000313" key="3">
    <source>
        <dbReference type="Proteomes" id="UP000295543"/>
    </source>
</evidence>
<gene>
    <name evidence="2" type="ORF">E2F49_01650</name>
</gene>
<dbReference type="PANTHER" id="PTHR42743">
    <property type="entry name" value="AMINO-ACID AMINOTRANSFERASE"/>
    <property type="match status" value="1"/>
</dbReference>
<dbReference type="PANTHER" id="PTHR42743:SF2">
    <property type="entry name" value="AMINODEOXYCHORISMATE LYASE"/>
    <property type="match status" value="1"/>
</dbReference>
<dbReference type="Pfam" id="PF01063">
    <property type="entry name" value="Aminotran_4"/>
    <property type="match status" value="1"/>
</dbReference>
<dbReference type="InterPro" id="IPR043132">
    <property type="entry name" value="BCAT-like_C"/>
</dbReference>
<name>A0A4R5UC33_9GAMM</name>
<organism evidence="2 3">
    <name type="scientific">Luteimonas terrae</name>
    <dbReference type="NCBI Taxonomy" id="1530191"/>
    <lineage>
        <taxon>Bacteria</taxon>
        <taxon>Pseudomonadati</taxon>
        <taxon>Pseudomonadota</taxon>
        <taxon>Gammaproteobacteria</taxon>
        <taxon>Lysobacterales</taxon>
        <taxon>Lysobacteraceae</taxon>
        <taxon>Luteimonas</taxon>
    </lineage>
</organism>
<evidence type="ECO:0000256" key="1">
    <source>
        <dbReference type="ARBA" id="ARBA00009320"/>
    </source>
</evidence>
<keyword evidence="3" id="KW-1185">Reference proteome</keyword>
<dbReference type="InterPro" id="IPR043131">
    <property type="entry name" value="BCAT-like_N"/>
</dbReference>
<dbReference type="InterPro" id="IPR001544">
    <property type="entry name" value="Aminotrans_IV"/>
</dbReference>
<dbReference type="InterPro" id="IPR036038">
    <property type="entry name" value="Aminotransferase-like"/>
</dbReference>
<dbReference type="GO" id="GO:0008153">
    <property type="term" value="P:4-aminobenzoate biosynthetic process"/>
    <property type="evidence" value="ECO:0007669"/>
    <property type="project" value="TreeGrafter"/>
</dbReference>
<dbReference type="OrthoDB" id="8912228at2"/>
<sequence length="263" mass="27847">MTRVFCNGRPATVEDLAGPALRNDGHFTTFQLRDRAVLGLDLHLQRLDAASRALFDVALPPTRVLDGLRAALDATATRDASVRITVVPGAGEGGFDVLVSLAPPAEPDAAPMRVRSVVFQRDFAAIKHAGTFPLFEHQRRARVAGADDALFVDPAGHMTEGSVWNVGLWDGATIVWPRGNALRGTRERLLQAGFAVLGVPQSARPVVSGEMRAPMAAFACNARGQRMIASVDGHALALDPQLPALLAQALATQAPMAVDDPVG</sequence>
<dbReference type="Gene3D" id="3.20.10.10">
    <property type="entry name" value="D-amino Acid Aminotransferase, subunit A, domain 2"/>
    <property type="match status" value="1"/>
</dbReference>
<dbReference type="InterPro" id="IPR050571">
    <property type="entry name" value="Class-IV_PLP-Dep_Aminotrnsfr"/>
</dbReference>
<accession>A0A4R5UC33</accession>
<dbReference type="GO" id="GO:0008696">
    <property type="term" value="F:4-amino-4-deoxychorismate lyase activity"/>
    <property type="evidence" value="ECO:0007669"/>
    <property type="project" value="TreeGrafter"/>
</dbReference>
<reference evidence="2 3" key="1">
    <citation type="submission" date="2019-03" db="EMBL/GenBank/DDBJ databases">
        <title>Luteimonas zhaokaii sp.nov., isolated from the rectal contents of Plateau pika in Yushu, Qinghai Province, China.</title>
        <authorList>
            <person name="Zhang G."/>
        </authorList>
    </citation>
    <scope>NUCLEOTIDE SEQUENCE [LARGE SCALE GENOMIC DNA]</scope>
    <source>
        <strain evidence="2 3">THG-MD21</strain>
    </source>
</reference>